<sequence>MLCARFGAKGSSLPLSAIDPAGSIAVQGGAIADHSSGHTVQPRRSRAPGRVHAATILTT</sequence>
<dbReference type="EMBL" id="ASSJ01000041">
    <property type="protein sequence ID" value="ERN41716.1"/>
    <property type="molecule type" value="Genomic_DNA"/>
</dbReference>
<proteinExistence type="predicted"/>
<dbReference type="Proteomes" id="UP000016960">
    <property type="component" value="Unassembled WGS sequence"/>
</dbReference>
<dbReference type="AlphaFoldDB" id="U5DJ53"/>
<evidence type="ECO:0000313" key="1">
    <source>
        <dbReference type="EMBL" id="ERN41716.1"/>
    </source>
</evidence>
<dbReference type="RefSeq" id="WP_022606268.1">
    <property type="nucleotide sequence ID" value="NZ_ASSJ01000041.1"/>
</dbReference>
<protein>
    <submittedName>
        <fullName evidence="1">Uncharacterized protein</fullName>
    </submittedName>
</protein>
<reference evidence="1 2" key="1">
    <citation type="submission" date="2013-05" db="EMBL/GenBank/DDBJ databases">
        <title>Draft genome sequence of Rubidibacter lacunae KORDI 51-2.</title>
        <authorList>
            <person name="Choi D.H."/>
            <person name="Noh J.H."/>
            <person name="Kwon K.-K."/>
            <person name="Lee J.-H."/>
            <person name="Ryu J.-Y."/>
        </authorList>
    </citation>
    <scope>NUCLEOTIDE SEQUENCE [LARGE SCALE GENOMIC DNA]</scope>
    <source>
        <strain evidence="1 2">KORDI 51-2</strain>
    </source>
</reference>
<keyword evidence="2" id="KW-1185">Reference proteome</keyword>
<gene>
    <name evidence="1" type="ORF">KR51_00015610</name>
</gene>
<dbReference type="InParanoid" id="U5DJ53"/>
<dbReference type="STRING" id="582515.KR51_00015610"/>
<accession>U5DJ53</accession>
<evidence type="ECO:0000313" key="2">
    <source>
        <dbReference type="Proteomes" id="UP000016960"/>
    </source>
</evidence>
<organism evidence="1 2">
    <name type="scientific">Rubidibacter lacunae KORDI 51-2</name>
    <dbReference type="NCBI Taxonomy" id="582515"/>
    <lineage>
        <taxon>Bacteria</taxon>
        <taxon>Bacillati</taxon>
        <taxon>Cyanobacteriota</taxon>
        <taxon>Cyanophyceae</taxon>
        <taxon>Oscillatoriophycideae</taxon>
        <taxon>Chroococcales</taxon>
        <taxon>Aphanothecaceae</taxon>
        <taxon>Rubidibacter</taxon>
    </lineage>
</organism>
<comment type="caution">
    <text evidence="1">The sequence shown here is derived from an EMBL/GenBank/DDBJ whole genome shotgun (WGS) entry which is preliminary data.</text>
</comment>
<name>U5DJ53_9CHRO</name>